<dbReference type="AlphaFoldDB" id="A0A6A4KMB3"/>
<protein>
    <submittedName>
        <fullName evidence="1">Uncharacterized protein</fullName>
    </submittedName>
</protein>
<proteinExistence type="predicted"/>
<sequence length="94" mass="10375">MVVLKEDLEMPMAGSGPINGVSEPLLASASAFSFPITPLCPATHSREILLCCDRKQRVWKQSHTNFELMEEAAKALIAAWLSERMRMCTTVSPP</sequence>
<keyword evidence="2" id="KW-1185">Reference proteome</keyword>
<reference evidence="1" key="1">
    <citation type="journal article" date="2021" name="Mol. Ecol. Resour.">
        <title>Apolygus lucorum genome provides insights into omnivorousness and mesophyll feeding.</title>
        <authorList>
            <person name="Liu Y."/>
            <person name="Liu H."/>
            <person name="Wang H."/>
            <person name="Huang T."/>
            <person name="Liu B."/>
            <person name="Yang B."/>
            <person name="Yin L."/>
            <person name="Li B."/>
            <person name="Zhang Y."/>
            <person name="Zhang S."/>
            <person name="Jiang F."/>
            <person name="Zhang X."/>
            <person name="Ren Y."/>
            <person name="Wang B."/>
            <person name="Wang S."/>
            <person name="Lu Y."/>
            <person name="Wu K."/>
            <person name="Fan W."/>
            <person name="Wang G."/>
        </authorList>
    </citation>
    <scope>NUCLEOTIDE SEQUENCE</scope>
    <source>
        <strain evidence="1">12Hb</strain>
    </source>
</reference>
<dbReference type="Proteomes" id="UP000466442">
    <property type="component" value="Linkage Group LG1"/>
</dbReference>
<name>A0A6A4KMB3_APOLU</name>
<organism evidence="1 2">
    <name type="scientific">Apolygus lucorum</name>
    <name type="common">Small green plant bug</name>
    <name type="synonym">Lygocoris lucorum</name>
    <dbReference type="NCBI Taxonomy" id="248454"/>
    <lineage>
        <taxon>Eukaryota</taxon>
        <taxon>Metazoa</taxon>
        <taxon>Ecdysozoa</taxon>
        <taxon>Arthropoda</taxon>
        <taxon>Hexapoda</taxon>
        <taxon>Insecta</taxon>
        <taxon>Pterygota</taxon>
        <taxon>Neoptera</taxon>
        <taxon>Paraneoptera</taxon>
        <taxon>Hemiptera</taxon>
        <taxon>Heteroptera</taxon>
        <taxon>Panheteroptera</taxon>
        <taxon>Cimicomorpha</taxon>
        <taxon>Miridae</taxon>
        <taxon>Mirini</taxon>
        <taxon>Apolygus</taxon>
    </lineage>
</organism>
<dbReference type="EMBL" id="WIXP02000001">
    <property type="protein sequence ID" value="KAF6215798.1"/>
    <property type="molecule type" value="Genomic_DNA"/>
</dbReference>
<evidence type="ECO:0000313" key="2">
    <source>
        <dbReference type="Proteomes" id="UP000466442"/>
    </source>
</evidence>
<gene>
    <name evidence="1" type="ORF">GE061_000133</name>
</gene>
<evidence type="ECO:0000313" key="1">
    <source>
        <dbReference type="EMBL" id="KAF6215798.1"/>
    </source>
</evidence>
<comment type="caution">
    <text evidence="1">The sequence shown here is derived from an EMBL/GenBank/DDBJ whole genome shotgun (WGS) entry which is preliminary data.</text>
</comment>
<accession>A0A6A4KMB3</accession>